<name>A0A9Q8YGP3_ENSAD</name>
<evidence type="ECO:0000313" key="2">
    <source>
        <dbReference type="EMBL" id="USJ27876.1"/>
    </source>
</evidence>
<reference evidence="2" key="1">
    <citation type="submission" date="2022-06" db="EMBL/GenBank/DDBJ databases">
        <title>Physiological and biochemical characterization and genomic elucidation of a strain of the genus Ensifer adhaerens M8 that combines arsenic oxidation and chromium reduction.</title>
        <authorList>
            <person name="Li X."/>
            <person name="Yu c."/>
        </authorList>
    </citation>
    <scope>NUCLEOTIDE SEQUENCE</scope>
    <source>
        <strain evidence="2">M8</strain>
        <plasmid evidence="2">pB</plasmid>
    </source>
</reference>
<protein>
    <submittedName>
        <fullName evidence="2">DUF3016 domain-containing protein</fullName>
    </submittedName>
</protein>
<dbReference type="InterPro" id="IPR021557">
    <property type="entry name" value="DUF3016"/>
</dbReference>
<sequence>MRFATRFAFAVTVALLLGSTAYASVSVDFVHPEKFRDPDFRSFSERNRLISEFRGYFETLAGRCLKKGQALRIDVLDVTLAGQYEPWRPYFDDVRILRDSTPPRFKLRCKLTEGGRVLAQGEEVVSDLNYLWTSSARTAMERHPYEKEMLRDWFCKRLVKL</sequence>
<evidence type="ECO:0000313" key="3">
    <source>
        <dbReference type="Proteomes" id="UP001055460"/>
    </source>
</evidence>
<feature type="signal peptide" evidence="1">
    <location>
        <begin position="1"/>
        <end position="23"/>
    </location>
</feature>
<organism evidence="2 3">
    <name type="scientific">Ensifer adhaerens</name>
    <name type="common">Sinorhizobium morelense</name>
    <dbReference type="NCBI Taxonomy" id="106592"/>
    <lineage>
        <taxon>Bacteria</taxon>
        <taxon>Pseudomonadati</taxon>
        <taxon>Pseudomonadota</taxon>
        <taxon>Alphaproteobacteria</taxon>
        <taxon>Hyphomicrobiales</taxon>
        <taxon>Rhizobiaceae</taxon>
        <taxon>Sinorhizobium/Ensifer group</taxon>
        <taxon>Ensifer</taxon>
    </lineage>
</organism>
<geneLocation type="plasmid" evidence="2 3">
    <name>pB</name>
</geneLocation>
<dbReference type="AlphaFoldDB" id="A0A9Q8YGP3"/>
<feature type="chain" id="PRO_5040155393" evidence="1">
    <location>
        <begin position="24"/>
        <end position="161"/>
    </location>
</feature>
<keyword evidence="1" id="KW-0732">Signal</keyword>
<proteinExistence type="predicted"/>
<dbReference type="Pfam" id="PF11454">
    <property type="entry name" value="DUF3016"/>
    <property type="match status" value="1"/>
</dbReference>
<accession>A0A9Q8YGP3</accession>
<dbReference type="Proteomes" id="UP001055460">
    <property type="component" value="Plasmid pB"/>
</dbReference>
<dbReference type="RefSeq" id="WP_252161290.1">
    <property type="nucleotide sequence ID" value="NZ_CP098809.1"/>
</dbReference>
<evidence type="ECO:0000256" key="1">
    <source>
        <dbReference type="SAM" id="SignalP"/>
    </source>
</evidence>
<dbReference type="EMBL" id="CP098809">
    <property type="protein sequence ID" value="USJ27876.1"/>
    <property type="molecule type" value="Genomic_DNA"/>
</dbReference>
<keyword evidence="2" id="KW-0614">Plasmid</keyword>
<gene>
    <name evidence="2" type="ORF">NE863_28765</name>
</gene>